<evidence type="ECO:0000313" key="2">
    <source>
        <dbReference type="Proteomes" id="UP000634136"/>
    </source>
</evidence>
<comment type="caution">
    <text evidence="1">The sequence shown here is derived from an EMBL/GenBank/DDBJ whole genome shotgun (WGS) entry which is preliminary data.</text>
</comment>
<keyword evidence="2" id="KW-1185">Reference proteome</keyword>
<name>A0A834X804_9FABA</name>
<dbReference type="Proteomes" id="UP000634136">
    <property type="component" value="Unassembled WGS sequence"/>
</dbReference>
<gene>
    <name evidence="1" type="ORF">G2W53_008172</name>
</gene>
<reference evidence="1" key="1">
    <citation type="submission" date="2020-09" db="EMBL/GenBank/DDBJ databases">
        <title>Genome-Enabled Discovery of Anthraquinone Biosynthesis in Senna tora.</title>
        <authorList>
            <person name="Kang S.-H."/>
            <person name="Pandey R.P."/>
            <person name="Lee C.-M."/>
            <person name="Sim J.-S."/>
            <person name="Jeong J.-T."/>
            <person name="Choi B.-S."/>
            <person name="Jung M."/>
            <person name="Ginzburg D."/>
            <person name="Zhao K."/>
            <person name="Won S.Y."/>
            <person name="Oh T.-J."/>
            <person name="Yu Y."/>
            <person name="Kim N.-H."/>
            <person name="Lee O.R."/>
            <person name="Lee T.-H."/>
            <person name="Bashyal P."/>
            <person name="Kim T.-S."/>
            <person name="Lee W.-H."/>
            <person name="Kawkins C."/>
            <person name="Kim C.-K."/>
            <person name="Kim J.S."/>
            <person name="Ahn B.O."/>
            <person name="Rhee S.Y."/>
            <person name="Sohng J.K."/>
        </authorList>
    </citation>
    <scope>NUCLEOTIDE SEQUENCE</scope>
    <source>
        <tissue evidence="1">Leaf</tissue>
    </source>
</reference>
<evidence type="ECO:0000313" key="1">
    <source>
        <dbReference type="EMBL" id="KAF7839690.1"/>
    </source>
</evidence>
<organism evidence="1 2">
    <name type="scientific">Senna tora</name>
    <dbReference type="NCBI Taxonomy" id="362788"/>
    <lineage>
        <taxon>Eukaryota</taxon>
        <taxon>Viridiplantae</taxon>
        <taxon>Streptophyta</taxon>
        <taxon>Embryophyta</taxon>
        <taxon>Tracheophyta</taxon>
        <taxon>Spermatophyta</taxon>
        <taxon>Magnoliopsida</taxon>
        <taxon>eudicotyledons</taxon>
        <taxon>Gunneridae</taxon>
        <taxon>Pentapetalae</taxon>
        <taxon>rosids</taxon>
        <taxon>fabids</taxon>
        <taxon>Fabales</taxon>
        <taxon>Fabaceae</taxon>
        <taxon>Caesalpinioideae</taxon>
        <taxon>Cassia clade</taxon>
        <taxon>Senna</taxon>
    </lineage>
</organism>
<proteinExistence type="predicted"/>
<sequence length="169" mass="19113">MRRQNVATRHLANDRDISSLECNNHFTNIDFMDSHTNMQTSSKSFGCNNEILISNTSSAIGGANHTSQNSLTEVGSNFPRLKKQRLPLNDITKCAINLNAQFSLSNDPGRNTLEIRKRKPPFDLRLCNLENQLHNSFKNKRSLQLGQHIQQTHQLTSCNVNVIDSEIHS</sequence>
<protein>
    <submittedName>
        <fullName evidence="1">Uncharacterized protein</fullName>
    </submittedName>
</protein>
<dbReference type="EMBL" id="JAAIUW010000003">
    <property type="protein sequence ID" value="KAF7839690.1"/>
    <property type="molecule type" value="Genomic_DNA"/>
</dbReference>
<dbReference type="AlphaFoldDB" id="A0A834X804"/>
<accession>A0A834X804</accession>